<dbReference type="GO" id="GO:0016829">
    <property type="term" value="F:lyase activity"/>
    <property type="evidence" value="ECO:0007669"/>
    <property type="project" value="UniProtKB-KW"/>
</dbReference>
<dbReference type="PROSITE" id="PS51819">
    <property type="entry name" value="VOC"/>
    <property type="match status" value="1"/>
</dbReference>
<dbReference type="Proteomes" id="UP000539313">
    <property type="component" value="Unassembled WGS sequence"/>
</dbReference>
<dbReference type="GO" id="GO:0046491">
    <property type="term" value="P:L-methylmalonyl-CoA metabolic process"/>
    <property type="evidence" value="ECO:0007669"/>
    <property type="project" value="TreeGrafter"/>
</dbReference>
<dbReference type="GO" id="GO:0004493">
    <property type="term" value="F:methylmalonyl-CoA epimerase activity"/>
    <property type="evidence" value="ECO:0007669"/>
    <property type="project" value="TreeGrafter"/>
</dbReference>
<dbReference type="InterPro" id="IPR037523">
    <property type="entry name" value="VOC_core"/>
</dbReference>
<comment type="caution">
    <text evidence="3">The sequence shown here is derived from an EMBL/GenBank/DDBJ whole genome shotgun (WGS) entry which is preliminary data.</text>
</comment>
<reference evidence="3 4" key="1">
    <citation type="submission" date="2020-08" db="EMBL/GenBank/DDBJ databases">
        <title>Sequencing the genomes of 1000 actinobacteria strains.</title>
        <authorList>
            <person name="Klenk H.-P."/>
        </authorList>
    </citation>
    <scope>NUCLEOTIDE SEQUENCE [LARGE SCALE GENOMIC DNA]</scope>
    <source>
        <strain evidence="3 4">DSM 45823</strain>
    </source>
</reference>
<dbReference type="InterPro" id="IPR029068">
    <property type="entry name" value="Glyas_Bleomycin-R_OHBP_Dase"/>
</dbReference>
<organism evidence="3 4">
    <name type="scientific">Thermomonospora cellulosilytica</name>
    <dbReference type="NCBI Taxonomy" id="1411118"/>
    <lineage>
        <taxon>Bacteria</taxon>
        <taxon>Bacillati</taxon>
        <taxon>Actinomycetota</taxon>
        <taxon>Actinomycetes</taxon>
        <taxon>Streptosporangiales</taxon>
        <taxon>Thermomonosporaceae</taxon>
        <taxon>Thermomonospora</taxon>
    </lineage>
</organism>
<keyword evidence="1" id="KW-0479">Metal-binding</keyword>
<keyword evidence="3" id="KW-0560">Oxidoreductase</keyword>
<dbReference type="Gene3D" id="3.10.180.10">
    <property type="entry name" value="2,3-Dihydroxybiphenyl 1,2-Dioxygenase, domain 1"/>
    <property type="match status" value="1"/>
</dbReference>
<keyword evidence="4" id="KW-1185">Reference proteome</keyword>
<dbReference type="Pfam" id="PF00903">
    <property type="entry name" value="Glyoxalase"/>
    <property type="match status" value="1"/>
</dbReference>
<dbReference type="EMBL" id="JACJII010000001">
    <property type="protein sequence ID" value="MBA9005797.1"/>
    <property type="molecule type" value="Genomic_DNA"/>
</dbReference>
<dbReference type="InterPro" id="IPR051785">
    <property type="entry name" value="MMCE/EMCE_epimerase"/>
</dbReference>
<feature type="domain" description="VOC" evidence="2">
    <location>
        <begin position="7"/>
        <end position="138"/>
    </location>
</feature>
<gene>
    <name evidence="3" type="ORF">HNR21_004679</name>
</gene>
<dbReference type="PANTHER" id="PTHR43048:SF4">
    <property type="entry name" value="RING-CLEAVING DIOXYGENASE-RELATED"/>
    <property type="match status" value="1"/>
</dbReference>
<dbReference type="InterPro" id="IPR004360">
    <property type="entry name" value="Glyas_Fos-R_dOase_dom"/>
</dbReference>
<evidence type="ECO:0000259" key="2">
    <source>
        <dbReference type="PROSITE" id="PS51819"/>
    </source>
</evidence>
<evidence type="ECO:0000256" key="1">
    <source>
        <dbReference type="ARBA" id="ARBA00022723"/>
    </source>
</evidence>
<dbReference type="AlphaFoldDB" id="A0A7W3N1L1"/>
<keyword evidence="3" id="KW-0456">Lyase</keyword>
<dbReference type="PANTHER" id="PTHR43048">
    <property type="entry name" value="METHYLMALONYL-COA EPIMERASE"/>
    <property type="match status" value="1"/>
</dbReference>
<dbReference type="SUPFAM" id="SSF54593">
    <property type="entry name" value="Glyoxalase/Bleomycin resistance protein/Dihydroxybiphenyl dioxygenase"/>
    <property type="match status" value="1"/>
</dbReference>
<name>A0A7W3N1L1_9ACTN</name>
<evidence type="ECO:0000313" key="4">
    <source>
        <dbReference type="Proteomes" id="UP000539313"/>
    </source>
</evidence>
<sequence length="158" mass="17293">MTGMDLRLSSCALAVHDVDEALGFYRDVLGFEIRDDVAFEGTRRVGVGPPSQPDVQILLESPGADPDVPPADRRAIEDLMAKGLLGRLVFVTDDCDAAFEHIEAAGAEVMQEPIDRPDGVRDCAFLDPSGNMLRFAQPWPVERNRLRAAGIQPPHDQE</sequence>
<dbReference type="GO" id="GO:0051213">
    <property type="term" value="F:dioxygenase activity"/>
    <property type="evidence" value="ECO:0007669"/>
    <property type="project" value="UniProtKB-KW"/>
</dbReference>
<keyword evidence="3" id="KW-0223">Dioxygenase</keyword>
<proteinExistence type="predicted"/>
<dbReference type="GO" id="GO:0046872">
    <property type="term" value="F:metal ion binding"/>
    <property type="evidence" value="ECO:0007669"/>
    <property type="project" value="UniProtKB-KW"/>
</dbReference>
<accession>A0A7W3N1L1</accession>
<protein>
    <submittedName>
        <fullName evidence="3">Catechol 2,3-dioxygenase-like lactoylglutathione lyase family enzyme</fullName>
    </submittedName>
</protein>
<evidence type="ECO:0000313" key="3">
    <source>
        <dbReference type="EMBL" id="MBA9005797.1"/>
    </source>
</evidence>